<gene>
    <name evidence="2" type="ORF">IOD40_12660</name>
</gene>
<dbReference type="EMBL" id="JADGMQ010000008">
    <property type="protein sequence ID" value="MBI1621511.1"/>
    <property type="molecule type" value="Genomic_DNA"/>
</dbReference>
<dbReference type="RefSeq" id="WP_198476911.1">
    <property type="nucleotide sequence ID" value="NZ_JADGMQ010000008.1"/>
</dbReference>
<sequence>MTLYSLSSSHPAPLPFRIILSSGETRTDPATITPAEIADAGYVEAPAKPTFDPGTHQLGWDGMNWTVTELPPPPPPLPDEVDAERDRRIAAGFIFEGKLYQSRPEDRENMAGASVAALAAMVNGVEPGDYRWHGGDSDFAWIAEDNSLTLMDAQTMFALGQTAMAHKQAHIFAARALKDADPIPADYADDSYWP</sequence>
<comment type="caution">
    <text evidence="2">The sequence shown here is derived from an EMBL/GenBank/DDBJ whole genome shotgun (WGS) entry which is preliminary data.</text>
</comment>
<dbReference type="InterPro" id="IPR025484">
    <property type="entry name" value="DUF4376"/>
</dbReference>
<keyword evidence="3" id="KW-1185">Reference proteome</keyword>
<evidence type="ECO:0000313" key="3">
    <source>
        <dbReference type="Proteomes" id="UP000601789"/>
    </source>
</evidence>
<name>A0ABS0SE37_9HYPH</name>
<proteinExistence type="predicted"/>
<dbReference type="Pfam" id="PF14301">
    <property type="entry name" value="DUF4376"/>
    <property type="match status" value="1"/>
</dbReference>
<reference evidence="2 3" key="1">
    <citation type="submission" date="2020-10" db="EMBL/GenBank/DDBJ databases">
        <title>Aquamicrobium zhengzhouensis sp. nov., a exopolysaccharide producing bacterium isolated from farmland soil.</title>
        <authorList>
            <person name="Wang X."/>
        </authorList>
    </citation>
    <scope>NUCLEOTIDE SEQUENCE [LARGE SCALE GENOMIC DNA]</scope>
    <source>
        <strain evidence="3">cd-1</strain>
    </source>
</reference>
<accession>A0ABS0SE37</accession>
<evidence type="ECO:0000313" key="2">
    <source>
        <dbReference type="EMBL" id="MBI1621511.1"/>
    </source>
</evidence>
<feature type="domain" description="DUF4376" evidence="1">
    <location>
        <begin position="79"/>
        <end position="180"/>
    </location>
</feature>
<evidence type="ECO:0000259" key="1">
    <source>
        <dbReference type="Pfam" id="PF14301"/>
    </source>
</evidence>
<protein>
    <submittedName>
        <fullName evidence="2">DUF4376 domain-containing protein</fullName>
    </submittedName>
</protein>
<organism evidence="2 3">
    <name type="scientific">Aquamicrobium zhengzhouense</name>
    <dbReference type="NCBI Taxonomy" id="2781738"/>
    <lineage>
        <taxon>Bacteria</taxon>
        <taxon>Pseudomonadati</taxon>
        <taxon>Pseudomonadota</taxon>
        <taxon>Alphaproteobacteria</taxon>
        <taxon>Hyphomicrobiales</taxon>
        <taxon>Phyllobacteriaceae</taxon>
        <taxon>Aquamicrobium</taxon>
    </lineage>
</organism>
<dbReference type="Proteomes" id="UP000601789">
    <property type="component" value="Unassembled WGS sequence"/>
</dbReference>